<sequence length="131" mass="13631">MRHATGQGWNGKGATLRLPVLIALWTLILVTLLSALAPLGPPLSRATGSAFNPATTDVVLKARTQAVSPVVAAPRPDGDGTPPLILALAVAIILLVGRHVRPIDPAARFSQTPRSYAPARTRRARAPPAAS</sequence>
<evidence type="ECO:0000313" key="4">
    <source>
        <dbReference type="Proteomes" id="UP000519023"/>
    </source>
</evidence>
<evidence type="ECO:0000313" key="3">
    <source>
        <dbReference type="EMBL" id="NML11404.1"/>
    </source>
</evidence>
<dbReference type="RefSeq" id="WP_169573931.1">
    <property type="nucleotide sequence ID" value="NZ_JABBFV010000010.1"/>
</dbReference>
<evidence type="ECO:0000256" key="1">
    <source>
        <dbReference type="SAM" id="MobiDB-lite"/>
    </source>
</evidence>
<protein>
    <submittedName>
        <fullName evidence="3">Uncharacterized protein</fullName>
    </submittedName>
</protein>
<evidence type="ECO:0000256" key="2">
    <source>
        <dbReference type="SAM" id="Phobius"/>
    </source>
</evidence>
<reference evidence="3 4" key="1">
    <citation type="submission" date="2020-04" db="EMBL/GenBank/DDBJ databases">
        <title>Sphingobium sp. AR-3-1 isolated from Arctic soil.</title>
        <authorList>
            <person name="Dahal R.H."/>
            <person name="Chaudhary D.K."/>
        </authorList>
    </citation>
    <scope>NUCLEOTIDE SEQUENCE [LARGE SCALE GENOMIC DNA]</scope>
    <source>
        <strain evidence="3 4">AR-3-1</strain>
    </source>
</reference>
<dbReference type="Proteomes" id="UP000519023">
    <property type="component" value="Unassembled WGS sequence"/>
</dbReference>
<keyword evidence="2" id="KW-0812">Transmembrane</keyword>
<dbReference type="EMBL" id="JABBFV010000010">
    <property type="protein sequence ID" value="NML11404.1"/>
    <property type="molecule type" value="Genomic_DNA"/>
</dbReference>
<keyword evidence="4" id="KW-1185">Reference proteome</keyword>
<proteinExistence type="predicted"/>
<keyword evidence="2" id="KW-1133">Transmembrane helix</keyword>
<accession>A0A7X9WWX8</accession>
<comment type="caution">
    <text evidence="3">The sequence shown here is derived from an EMBL/GenBank/DDBJ whole genome shotgun (WGS) entry which is preliminary data.</text>
</comment>
<organism evidence="3 4">
    <name type="scientific">Sphingobium psychrophilum</name>
    <dbReference type="NCBI Taxonomy" id="2728834"/>
    <lineage>
        <taxon>Bacteria</taxon>
        <taxon>Pseudomonadati</taxon>
        <taxon>Pseudomonadota</taxon>
        <taxon>Alphaproteobacteria</taxon>
        <taxon>Sphingomonadales</taxon>
        <taxon>Sphingomonadaceae</taxon>
        <taxon>Sphingobium</taxon>
    </lineage>
</organism>
<feature type="transmembrane region" description="Helical" evidence="2">
    <location>
        <begin position="84"/>
        <end position="100"/>
    </location>
</feature>
<name>A0A7X9WWX8_9SPHN</name>
<dbReference type="AlphaFoldDB" id="A0A7X9WWX8"/>
<feature type="transmembrane region" description="Helical" evidence="2">
    <location>
        <begin position="20"/>
        <end position="39"/>
    </location>
</feature>
<gene>
    <name evidence="3" type="ORF">HHL08_14810</name>
</gene>
<feature type="region of interest" description="Disordered" evidence="1">
    <location>
        <begin position="111"/>
        <end position="131"/>
    </location>
</feature>
<keyword evidence="2" id="KW-0472">Membrane</keyword>